<keyword evidence="5" id="KW-0547">Nucleotide-binding</keyword>
<feature type="transmembrane region" description="Helical" evidence="9">
    <location>
        <begin position="1208"/>
        <end position="1227"/>
    </location>
</feature>
<feature type="domain" description="ABC transporter" evidence="10">
    <location>
        <begin position="729"/>
        <end position="971"/>
    </location>
</feature>
<comment type="subcellular location">
    <subcellularLocation>
        <location evidence="1">Endomembrane system</location>
        <topology evidence="1">Multi-pass membrane protein</topology>
    </subcellularLocation>
</comment>
<evidence type="ECO:0000313" key="11">
    <source>
        <dbReference type="EMBL" id="OJJ36047.1"/>
    </source>
</evidence>
<protein>
    <recommendedName>
        <fullName evidence="10">ABC transporter domain-containing protein</fullName>
    </recommendedName>
</protein>
<dbReference type="CDD" id="cd03232">
    <property type="entry name" value="ABCG_PDR_domain2"/>
    <property type="match status" value="1"/>
</dbReference>
<comment type="similarity">
    <text evidence="2">Belongs to the ABC transporter superfamily. ABCG family. PDR (TC 3.A.1.205) subfamily.</text>
</comment>
<dbReference type="Pfam" id="PF06422">
    <property type="entry name" value="PDR_CDR"/>
    <property type="match status" value="1"/>
</dbReference>
<dbReference type="GO" id="GO:0005524">
    <property type="term" value="F:ATP binding"/>
    <property type="evidence" value="ECO:0007669"/>
    <property type="project" value="UniProtKB-KW"/>
</dbReference>
<dbReference type="GeneID" id="63745171"/>
<feature type="transmembrane region" description="Helical" evidence="9">
    <location>
        <begin position="1130"/>
        <end position="1155"/>
    </location>
</feature>
<dbReference type="InterPro" id="IPR013525">
    <property type="entry name" value="ABC2_TM"/>
</dbReference>
<dbReference type="PANTHER" id="PTHR19241">
    <property type="entry name" value="ATP-BINDING CASSETTE TRANSPORTER"/>
    <property type="match status" value="1"/>
</dbReference>
<keyword evidence="12" id="KW-1185">Reference proteome</keyword>
<dbReference type="OrthoDB" id="245989at2759"/>
<evidence type="ECO:0000256" key="7">
    <source>
        <dbReference type="ARBA" id="ARBA00022989"/>
    </source>
</evidence>
<evidence type="ECO:0000259" key="10">
    <source>
        <dbReference type="PROSITE" id="PS50893"/>
    </source>
</evidence>
<accession>A0A1L9RMI6</accession>
<dbReference type="InterPro" id="IPR017871">
    <property type="entry name" value="ABC_transporter-like_CS"/>
</dbReference>
<dbReference type="GO" id="GO:0016887">
    <property type="term" value="F:ATP hydrolysis activity"/>
    <property type="evidence" value="ECO:0007669"/>
    <property type="project" value="InterPro"/>
</dbReference>
<evidence type="ECO:0000313" key="12">
    <source>
        <dbReference type="Proteomes" id="UP000184383"/>
    </source>
</evidence>
<evidence type="ECO:0000256" key="4">
    <source>
        <dbReference type="ARBA" id="ARBA00022692"/>
    </source>
</evidence>
<dbReference type="STRING" id="1073089.A0A1L9RMI6"/>
<evidence type="ECO:0000256" key="1">
    <source>
        <dbReference type="ARBA" id="ARBA00004127"/>
    </source>
</evidence>
<feature type="transmembrane region" description="Helical" evidence="9">
    <location>
        <begin position="524"/>
        <end position="545"/>
    </location>
</feature>
<feature type="transmembrane region" description="Helical" evidence="9">
    <location>
        <begin position="557"/>
        <end position="574"/>
    </location>
</feature>
<keyword evidence="8 9" id="KW-0472">Membrane</keyword>
<evidence type="ECO:0000256" key="6">
    <source>
        <dbReference type="ARBA" id="ARBA00022840"/>
    </source>
</evidence>
<proteinExistence type="inferred from homology"/>
<dbReference type="Pfam" id="PF19055">
    <property type="entry name" value="ABC2_membrane_7"/>
    <property type="match status" value="1"/>
</dbReference>
<reference evidence="12" key="1">
    <citation type="journal article" date="2017" name="Genome Biol.">
        <title>Comparative genomics reveals high biological diversity and specific adaptations in the industrially and medically important fungal genus Aspergillus.</title>
        <authorList>
            <person name="de Vries R.P."/>
            <person name="Riley R."/>
            <person name="Wiebenga A."/>
            <person name="Aguilar-Osorio G."/>
            <person name="Amillis S."/>
            <person name="Uchima C.A."/>
            <person name="Anderluh G."/>
            <person name="Asadollahi M."/>
            <person name="Askin M."/>
            <person name="Barry K."/>
            <person name="Battaglia E."/>
            <person name="Bayram O."/>
            <person name="Benocci T."/>
            <person name="Braus-Stromeyer S.A."/>
            <person name="Caldana C."/>
            <person name="Canovas D."/>
            <person name="Cerqueira G.C."/>
            <person name="Chen F."/>
            <person name="Chen W."/>
            <person name="Choi C."/>
            <person name="Clum A."/>
            <person name="Dos Santos R.A."/>
            <person name="Damasio A.R."/>
            <person name="Diallinas G."/>
            <person name="Emri T."/>
            <person name="Fekete E."/>
            <person name="Flipphi M."/>
            <person name="Freyberg S."/>
            <person name="Gallo A."/>
            <person name="Gournas C."/>
            <person name="Habgood R."/>
            <person name="Hainaut M."/>
            <person name="Harispe M.L."/>
            <person name="Henrissat B."/>
            <person name="Hilden K.S."/>
            <person name="Hope R."/>
            <person name="Hossain A."/>
            <person name="Karabika E."/>
            <person name="Karaffa L."/>
            <person name="Karanyi Z."/>
            <person name="Krasevec N."/>
            <person name="Kuo A."/>
            <person name="Kusch H."/>
            <person name="LaButti K."/>
            <person name="Lagendijk E.L."/>
            <person name="Lapidus A."/>
            <person name="Levasseur A."/>
            <person name="Lindquist E."/>
            <person name="Lipzen A."/>
            <person name="Logrieco A.F."/>
            <person name="MacCabe A."/>
            <person name="Maekelae M.R."/>
            <person name="Malavazi I."/>
            <person name="Melin P."/>
            <person name="Meyer V."/>
            <person name="Mielnichuk N."/>
            <person name="Miskei M."/>
            <person name="Molnar A.P."/>
            <person name="Mule G."/>
            <person name="Ngan C.Y."/>
            <person name="Orejas M."/>
            <person name="Orosz E."/>
            <person name="Ouedraogo J.P."/>
            <person name="Overkamp K.M."/>
            <person name="Park H.-S."/>
            <person name="Perrone G."/>
            <person name="Piumi F."/>
            <person name="Punt P.J."/>
            <person name="Ram A.F."/>
            <person name="Ramon A."/>
            <person name="Rauscher S."/>
            <person name="Record E."/>
            <person name="Riano-Pachon D.M."/>
            <person name="Robert V."/>
            <person name="Roehrig J."/>
            <person name="Ruller R."/>
            <person name="Salamov A."/>
            <person name="Salih N.S."/>
            <person name="Samson R.A."/>
            <person name="Sandor E."/>
            <person name="Sanguinetti M."/>
            <person name="Schuetze T."/>
            <person name="Sepcic K."/>
            <person name="Shelest E."/>
            <person name="Sherlock G."/>
            <person name="Sophianopoulou V."/>
            <person name="Squina F.M."/>
            <person name="Sun H."/>
            <person name="Susca A."/>
            <person name="Todd R.B."/>
            <person name="Tsang A."/>
            <person name="Unkles S.E."/>
            <person name="van de Wiele N."/>
            <person name="van Rossen-Uffink D."/>
            <person name="Oliveira J.V."/>
            <person name="Vesth T.C."/>
            <person name="Visser J."/>
            <person name="Yu J.-H."/>
            <person name="Zhou M."/>
            <person name="Andersen M.R."/>
            <person name="Archer D.B."/>
            <person name="Baker S.E."/>
            <person name="Benoit I."/>
            <person name="Brakhage A.A."/>
            <person name="Braus G.H."/>
            <person name="Fischer R."/>
            <person name="Frisvad J.C."/>
            <person name="Goldman G.H."/>
            <person name="Houbraken J."/>
            <person name="Oakley B."/>
            <person name="Pocsi I."/>
            <person name="Scazzocchio C."/>
            <person name="Seiboth B."/>
            <person name="vanKuyk P.A."/>
            <person name="Wortman J."/>
            <person name="Dyer P.S."/>
            <person name="Grigoriev I.V."/>
        </authorList>
    </citation>
    <scope>NUCLEOTIDE SEQUENCE [LARGE SCALE GENOMIC DNA]</scope>
    <source>
        <strain evidence="12">DTO 134E9</strain>
    </source>
</reference>
<feature type="transmembrane region" description="Helical" evidence="9">
    <location>
        <begin position="1060"/>
        <end position="1079"/>
    </location>
</feature>
<dbReference type="InterPro" id="IPR003439">
    <property type="entry name" value="ABC_transporter-like_ATP-bd"/>
</dbReference>
<keyword evidence="6" id="KW-0067">ATP-binding</keyword>
<evidence type="ECO:0000256" key="9">
    <source>
        <dbReference type="SAM" id="Phobius"/>
    </source>
</evidence>
<dbReference type="FunFam" id="3.40.50.300:FF:000054">
    <property type="entry name" value="ABC multidrug transporter atrF"/>
    <property type="match status" value="1"/>
</dbReference>
<dbReference type="SUPFAM" id="SSF52540">
    <property type="entry name" value="P-loop containing nucleoside triphosphate hydrolases"/>
    <property type="match status" value="2"/>
</dbReference>
<feature type="transmembrane region" description="Helical" evidence="9">
    <location>
        <begin position="1091"/>
        <end position="1109"/>
    </location>
</feature>
<evidence type="ECO:0000256" key="8">
    <source>
        <dbReference type="ARBA" id="ARBA00023136"/>
    </source>
</evidence>
<dbReference type="PROSITE" id="PS50893">
    <property type="entry name" value="ABC_TRANSPORTER_2"/>
    <property type="match status" value="2"/>
</dbReference>
<dbReference type="InterPro" id="IPR010929">
    <property type="entry name" value="PDR_CDR_ABC"/>
</dbReference>
<dbReference type="GO" id="GO:0016020">
    <property type="term" value="C:membrane"/>
    <property type="evidence" value="ECO:0007669"/>
    <property type="project" value="InterPro"/>
</dbReference>
<dbReference type="InterPro" id="IPR034003">
    <property type="entry name" value="ABCG_PDR_2"/>
</dbReference>
<dbReference type="Pfam" id="PF00005">
    <property type="entry name" value="ABC_tran"/>
    <property type="match status" value="2"/>
</dbReference>
<gene>
    <name evidence="11" type="ORF">ASPWEDRAFT_134674</name>
</gene>
<dbReference type="GO" id="GO:0140359">
    <property type="term" value="F:ABC-type transporter activity"/>
    <property type="evidence" value="ECO:0007669"/>
    <property type="project" value="InterPro"/>
</dbReference>
<feature type="transmembrane region" description="Helical" evidence="9">
    <location>
        <begin position="1328"/>
        <end position="1347"/>
    </location>
</feature>
<dbReference type="EMBL" id="KV878212">
    <property type="protein sequence ID" value="OJJ36047.1"/>
    <property type="molecule type" value="Genomic_DNA"/>
</dbReference>
<dbReference type="PROSITE" id="PS00211">
    <property type="entry name" value="ABC_TRANSPORTER_1"/>
    <property type="match status" value="1"/>
</dbReference>
<evidence type="ECO:0000256" key="3">
    <source>
        <dbReference type="ARBA" id="ARBA00022448"/>
    </source>
</evidence>
<keyword evidence="7 9" id="KW-1133">Transmembrane helix</keyword>
<evidence type="ECO:0000256" key="5">
    <source>
        <dbReference type="ARBA" id="ARBA00022741"/>
    </source>
</evidence>
<dbReference type="Pfam" id="PF01061">
    <property type="entry name" value="ABC2_membrane"/>
    <property type="match status" value="2"/>
</dbReference>
<feature type="domain" description="ABC transporter" evidence="10">
    <location>
        <begin position="47"/>
        <end position="303"/>
    </location>
</feature>
<dbReference type="InterPro" id="IPR003593">
    <property type="entry name" value="AAA+_ATPase"/>
</dbReference>
<feature type="transmembrane region" description="Helical" evidence="9">
    <location>
        <begin position="411"/>
        <end position="432"/>
    </location>
</feature>
<dbReference type="RefSeq" id="XP_040689723.1">
    <property type="nucleotide sequence ID" value="XM_040829323.1"/>
</dbReference>
<name>A0A1L9RMI6_ASPWE</name>
<feature type="transmembrane region" description="Helical" evidence="9">
    <location>
        <begin position="485"/>
        <end position="512"/>
    </location>
</feature>
<dbReference type="InterPro" id="IPR034001">
    <property type="entry name" value="ABCG_PDR_1"/>
</dbReference>
<keyword evidence="3" id="KW-0813">Transport</keyword>
<dbReference type="CDD" id="cd03233">
    <property type="entry name" value="ABCG_PDR_domain1"/>
    <property type="match status" value="1"/>
</dbReference>
<dbReference type="SMART" id="SM00382">
    <property type="entry name" value="AAA"/>
    <property type="match status" value="2"/>
</dbReference>
<sequence length="1358" mass="152364">MDTPSSGTASVDVEQGANEIRKRLTLTFRDVTVRVTAPEAALGETLLSVADPRQYLGFLGKGSRPKRTILNDVTGQIKPGEMMLVLGRPGSGCTSLLRVLSNDRETFDEVVGETRYGDMDHKEAKRFRQQIMFNTEDDLHFPTLTVNRTMKFALRNKIPRERPEQLQNKKDFVSDKRDGILDSLGIGHTQKTLVGNEFIRGVSGGERKRVSLAEVMAGQSPVQFWDNPTRGLDSKTAVEFARLLRREADQNEKTIVATMYQAGNGIYDQFDKILVLADGRVTYCGPRSLARRYFEDLGFVCPKGANIADFLTSVTVVTERVVQPGWEDRVPNTPEEFERRFKESDIHLQMTNNIDPPEKLSSERDDLAMAVASEKKKRHVPRPQSVYTANLWDQIVACTVRQFQIMAGDKLSLVIKVAAAILQALVCGSLFYNLKLDSSSIFLRPGVLFFPVLYFLLDALSETTASFTGRPILSRQKRFGFYRPTAFCIANAITDIPVVITQVSCFALILYFMAALQMDAGKFFTFWIIVVVQTLCFTQLFRSVGAVCKQFGNASKISGLLTTIFFVYGGYLIPFEKMHVWFRWIFYLNPGSYAFEALMANEFVGLKLKCIEPDYIPYGPGYLDTSSNFRGCSVVGSDGAGVIDGADYIREQYSYSAGHIWRSFGVIVGMWIFFIVLTALGFEMRNNQAGSSVLLYKRGSKKQGASENASEKPAVDAGALSQNMKHSTFSWKDLDYHVPYQGEKKQLLDKVFGYVKPGNLVALMGSSGAGKTTLLDVLAQRKDSGEIVGSILIDGRPQGISFQRTTGYCEQMDVHEGTSTVKEALVFSAVLRQPSTVSYEEKLAYVEHIIDLLELRDISDAIIGVPGAGLSIEQRKRVTLGVELVAKPTLLFLDEPTSGLDGQSAYNIVRFLRKLVDGGQAVLCTIHQPSAVLFDAFDSLLLLAKGGKMTYFGETGQDSVKVLDYFARHGAPCPPDANPAEHIVEVVQGNTTEKIDWVQTWSQSEERQKAIQELDSINAANQANPNYEEDTADYATSHWFQFKTVLYRLMTQLWRSPDYVWNKIILHVFAALFSGFTFWKMGDGTFDLQLRLFAIFNFIFVAPGCINQMQPFFLHNRDIFETREKKSKSYHWVAFIGAQAVSEIPYLIICATLYFACWYFTAGFPVQASISGHMYLQMIFYEFLYTSIGQAIAAYSPNEYFAAIMNPVLIGAGMISFCGVVVPYSQITPFWRYWMYYLDPFTYLVGGLLGEVLWDVKVECNPSEYIQFAAPLGQTCGEYMADFMAEQTGYLLDANATSTCSYCQYSMGSDYAKTFNLKEKYYSWRDTGITALFCISTYAVVFLMMKLRSKKTKSARSE</sequence>
<keyword evidence="4 9" id="KW-0812">Transmembrane</keyword>
<dbReference type="GO" id="GO:0012505">
    <property type="term" value="C:endomembrane system"/>
    <property type="evidence" value="ECO:0007669"/>
    <property type="project" value="UniProtKB-SubCell"/>
</dbReference>
<dbReference type="Gene3D" id="3.40.50.300">
    <property type="entry name" value="P-loop containing nucleotide triphosphate hydrolases"/>
    <property type="match status" value="2"/>
</dbReference>
<dbReference type="Proteomes" id="UP000184383">
    <property type="component" value="Unassembled WGS sequence"/>
</dbReference>
<feature type="transmembrane region" description="Helical" evidence="9">
    <location>
        <begin position="660"/>
        <end position="682"/>
    </location>
</feature>
<dbReference type="VEuPathDB" id="FungiDB:ASPWEDRAFT_134674"/>
<organism evidence="11 12">
    <name type="scientific">Aspergillus wentii DTO 134E9</name>
    <dbReference type="NCBI Taxonomy" id="1073089"/>
    <lineage>
        <taxon>Eukaryota</taxon>
        <taxon>Fungi</taxon>
        <taxon>Dikarya</taxon>
        <taxon>Ascomycota</taxon>
        <taxon>Pezizomycotina</taxon>
        <taxon>Eurotiomycetes</taxon>
        <taxon>Eurotiomycetidae</taxon>
        <taxon>Eurotiales</taxon>
        <taxon>Aspergillaceae</taxon>
        <taxon>Aspergillus</taxon>
        <taxon>Aspergillus subgen. Cremei</taxon>
    </lineage>
</organism>
<dbReference type="InterPro" id="IPR043926">
    <property type="entry name" value="ABCG_dom"/>
</dbReference>
<dbReference type="InterPro" id="IPR027417">
    <property type="entry name" value="P-loop_NTPase"/>
</dbReference>
<evidence type="ECO:0000256" key="2">
    <source>
        <dbReference type="ARBA" id="ARBA00006012"/>
    </source>
</evidence>